<dbReference type="AlphaFoldDB" id="A0A6P4I510"/>
<dbReference type="GO" id="GO:0046872">
    <property type="term" value="F:metal ion binding"/>
    <property type="evidence" value="ECO:0007669"/>
    <property type="project" value="UniProtKB-KW"/>
</dbReference>
<feature type="domain" description="Poly(A) RNA polymerase mitochondrial-like central palm" evidence="7">
    <location>
        <begin position="47"/>
        <end position="141"/>
    </location>
</feature>
<evidence type="ECO:0000256" key="2">
    <source>
        <dbReference type="ARBA" id="ARBA00001946"/>
    </source>
</evidence>
<dbReference type="GO" id="GO:0050265">
    <property type="term" value="F:RNA uridylyltransferase activity"/>
    <property type="evidence" value="ECO:0007669"/>
    <property type="project" value="TreeGrafter"/>
</dbReference>
<dbReference type="RefSeq" id="XP_017023240.1">
    <property type="nucleotide sequence ID" value="XM_017167751.3"/>
</dbReference>
<dbReference type="GeneID" id="108075336"/>
<dbReference type="GO" id="GO:1990817">
    <property type="term" value="F:poly(A) RNA polymerase activity"/>
    <property type="evidence" value="ECO:0007669"/>
    <property type="project" value="UniProtKB-ARBA"/>
</dbReference>
<reference evidence="10" key="1">
    <citation type="submission" date="2025-08" db="UniProtKB">
        <authorList>
            <consortium name="RefSeq"/>
        </authorList>
    </citation>
    <scope>IDENTIFICATION</scope>
    <source>
        <strain evidence="10">14028-0561.14</strain>
        <tissue evidence="10">Whole fly</tissue>
    </source>
</reference>
<feature type="domain" description="Monkey King protein C-terminal" evidence="8">
    <location>
        <begin position="361"/>
        <end position="529"/>
    </location>
</feature>
<evidence type="ECO:0008006" key="11">
    <source>
        <dbReference type="Google" id="ProtNLM"/>
    </source>
</evidence>
<gene>
    <name evidence="10" type="primary">LOC108075336</name>
</gene>
<dbReference type="CDD" id="cd05402">
    <property type="entry name" value="NT_PAP_TUTase"/>
    <property type="match status" value="1"/>
</dbReference>
<dbReference type="OrthoDB" id="419694at2759"/>
<evidence type="ECO:0000256" key="5">
    <source>
        <dbReference type="ARBA" id="ARBA00022842"/>
    </source>
</evidence>
<dbReference type="Pfam" id="PF23712">
    <property type="entry name" value="Mkg_C"/>
    <property type="match status" value="1"/>
</dbReference>
<dbReference type="SUPFAM" id="SSF81631">
    <property type="entry name" value="PAP/OAS1 substrate-binding domain"/>
    <property type="match status" value="1"/>
</dbReference>
<accession>A0A6P4I510</accession>
<dbReference type="Proteomes" id="UP001652661">
    <property type="component" value="Chromosome 3L"/>
</dbReference>
<proteinExistence type="predicted"/>
<dbReference type="GO" id="GO:0031123">
    <property type="term" value="P:RNA 3'-end processing"/>
    <property type="evidence" value="ECO:0007669"/>
    <property type="project" value="TreeGrafter"/>
</dbReference>
<keyword evidence="3" id="KW-0808">Transferase</keyword>
<comment type="cofactor">
    <cofactor evidence="1">
        <name>Mn(2+)</name>
        <dbReference type="ChEBI" id="CHEBI:29035"/>
    </cofactor>
</comment>
<evidence type="ECO:0000313" key="9">
    <source>
        <dbReference type="Proteomes" id="UP001652661"/>
    </source>
</evidence>
<evidence type="ECO:0000259" key="6">
    <source>
        <dbReference type="Pfam" id="PF03828"/>
    </source>
</evidence>
<dbReference type="PANTHER" id="PTHR12271">
    <property type="entry name" value="POLY A POLYMERASE CID PAP -RELATED"/>
    <property type="match status" value="1"/>
</dbReference>
<keyword evidence="9" id="KW-1185">Reference proteome</keyword>
<evidence type="ECO:0000256" key="4">
    <source>
        <dbReference type="ARBA" id="ARBA00022723"/>
    </source>
</evidence>
<dbReference type="Pfam" id="PF22600">
    <property type="entry name" value="MTPAP-like_central"/>
    <property type="match status" value="1"/>
</dbReference>
<dbReference type="Gene3D" id="1.10.1410.10">
    <property type="match status" value="1"/>
</dbReference>
<feature type="domain" description="PAP-associated" evidence="6">
    <location>
        <begin position="231"/>
        <end position="284"/>
    </location>
</feature>
<dbReference type="InterPro" id="IPR002058">
    <property type="entry name" value="PAP_assoc"/>
</dbReference>
<comment type="cofactor">
    <cofactor evidence="2">
        <name>Mg(2+)</name>
        <dbReference type="ChEBI" id="CHEBI:18420"/>
    </cofactor>
</comment>
<organism evidence="9 10">
    <name type="scientific">Drosophila kikkawai</name>
    <name type="common">Fruit fly</name>
    <dbReference type="NCBI Taxonomy" id="30033"/>
    <lineage>
        <taxon>Eukaryota</taxon>
        <taxon>Metazoa</taxon>
        <taxon>Ecdysozoa</taxon>
        <taxon>Arthropoda</taxon>
        <taxon>Hexapoda</taxon>
        <taxon>Insecta</taxon>
        <taxon>Pterygota</taxon>
        <taxon>Neoptera</taxon>
        <taxon>Endopterygota</taxon>
        <taxon>Diptera</taxon>
        <taxon>Brachycera</taxon>
        <taxon>Muscomorpha</taxon>
        <taxon>Ephydroidea</taxon>
        <taxon>Drosophilidae</taxon>
        <taxon>Drosophila</taxon>
        <taxon>Sophophora</taxon>
    </lineage>
</organism>
<dbReference type="InterPro" id="IPR043519">
    <property type="entry name" value="NT_sf"/>
</dbReference>
<evidence type="ECO:0000259" key="8">
    <source>
        <dbReference type="Pfam" id="PF23712"/>
    </source>
</evidence>
<dbReference type="PANTHER" id="PTHR12271:SF138">
    <property type="entry name" value="GH05885P"/>
    <property type="match status" value="1"/>
</dbReference>
<dbReference type="InterPro" id="IPR056628">
    <property type="entry name" value="Mkg_C"/>
</dbReference>
<dbReference type="InterPro" id="IPR054708">
    <property type="entry name" value="MTPAP-like_central"/>
</dbReference>
<sequence>MSSESRNDMLKALEETDPGGHLLTVLQFYAFDLENGKYCHDMAEHCVLEELQGTVEIYRYGSVVTGLALKESDIDLFLRPISSPPILYDDVVKRLRRSKCFWRVTPIRKARVPVIRCAHNATGLRMDLNMSNSHGVFNSRFVAELLKCDRRLHHLFLFLKIWATKLKLIGRHHLTSHCLVSMIIFSLQVHQLLPSVQQMQATCPPIIYEGNNFAYKLQPAPRIPEDMSTQQLINNFFGYYTTFDFGKFVVSPFLGRCLNRHENEHLAFQLHCKNICVQDPFELNLNLAKSVSQRNLDYFRQCLMLSAQAYSDKDLKWQPKKLYDYLFFGIAEKLTYTPDNQIVRQPTRVPDAMQNTSAPHIPMTTFIQLTTEDYQGLLPIREVMKTDKEEATFFTWHACQLATIIDVLTEVYGLKIESQENQLGSSRMLISGQVDTWSRRNFIPMASQSFLAHQLQQSRKFSTTRPGNPAYAVNVRAYLTVTWYQAKKQLQIKMEPVSDPLRNAHLERLFYEFKRLLNRYSFKEQASIWSLDTISNQEILILKIILVALFFLFSIIPGPLFLIILFILAIQFRNFLTPLICRYYWRHLNTLRFKKNELHPKYPIYR</sequence>
<evidence type="ECO:0000256" key="1">
    <source>
        <dbReference type="ARBA" id="ARBA00001936"/>
    </source>
</evidence>
<dbReference type="Pfam" id="PF03828">
    <property type="entry name" value="PAP_assoc"/>
    <property type="match status" value="1"/>
</dbReference>
<evidence type="ECO:0000256" key="3">
    <source>
        <dbReference type="ARBA" id="ARBA00022679"/>
    </source>
</evidence>
<dbReference type="Gene3D" id="3.30.460.10">
    <property type="entry name" value="Beta Polymerase, domain 2"/>
    <property type="match status" value="1"/>
</dbReference>
<protein>
    <recommendedName>
        <fullName evidence="11">Poly(A) RNA polymerase, mitochondrial</fullName>
    </recommendedName>
</protein>
<evidence type="ECO:0000259" key="7">
    <source>
        <dbReference type="Pfam" id="PF22600"/>
    </source>
</evidence>
<dbReference type="SUPFAM" id="SSF81301">
    <property type="entry name" value="Nucleotidyltransferase"/>
    <property type="match status" value="1"/>
</dbReference>
<name>A0A6P4I510_DROKI</name>
<keyword evidence="5" id="KW-0460">Magnesium</keyword>
<evidence type="ECO:0000313" key="10">
    <source>
        <dbReference type="RefSeq" id="XP_017023240.1"/>
    </source>
</evidence>
<keyword evidence="4" id="KW-0479">Metal-binding</keyword>